<evidence type="ECO:0000256" key="6">
    <source>
        <dbReference type="ARBA" id="ARBA00022741"/>
    </source>
</evidence>
<feature type="domain" description="YjeF C-terminal" evidence="20">
    <location>
        <begin position="229"/>
        <end position="493"/>
    </location>
</feature>
<evidence type="ECO:0000256" key="7">
    <source>
        <dbReference type="ARBA" id="ARBA00022840"/>
    </source>
</evidence>
<evidence type="ECO:0000256" key="2">
    <source>
        <dbReference type="ARBA" id="ARBA00000909"/>
    </source>
</evidence>
<dbReference type="InterPro" id="IPR004443">
    <property type="entry name" value="YjeF_N_dom"/>
</dbReference>
<feature type="binding site" evidence="18">
    <location>
        <position position="165"/>
    </location>
    <ligand>
        <name>K(+)</name>
        <dbReference type="ChEBI" id="CHEBI:29103"/>
    </ligand>
</feature>
<comment type="function">
    <text evidence="18">Catalyzes the epimerization of the S- and R-forms of NAD(P)HX, a damaged form of NAD(P)H that is a result of enzymatic or heat-dependent hydration. This is a prerequisite for the S-specific NAD(P)H-hydrate dehydratase to allow the repair of both epimers of NAD(P)HX.</text>
</comment>
<feature type="binding site" evidence="17">
    <location>
        <position position="436"/>
    </location>
    <ligand>
        <name>(6S)-NADPHX</name>
        <dbReference type="ChEBI" id="CHEBI:64076"/>
    </ligand>
</feature>
<keyword evidence="10 17" id="KW-0520">NAD</keyword>
<evidence type="ECO:0000256" key="10">
    <source>
        <dbReference type="ARBA" id="ARBA00023027"/>
    </source>
</evidence>
<dbReference type="NCBIfam" id="TIGR00196">
    <property type="entry name" value="yjeF_cterm"/>
    <property type="match status" value="1"/>
</dbReference>
<evidence type="ECO:0000256" key="14">
    <source>
        <dbReference type="ARBA" id="ARBA00025153"/>
    </source>
</evidence>
<comment type="catalytic activity">
    <reaction evidence="2 18 19">
        <text>(6R)-NADPHX = (6S)-NADPHX</text>
        <dbReference type="Rhea" id="RHEA:32227"/>
        <dbReference type="ChEBI" id="CHEBI:64076"/>
        <dbReference type="ChEBI" id="CHEBI:64077"/>
        <dbReference type="EC" id="5.1.99.6"/>
    </reaction>
</comment>
<evidence type="ECO:0000259" key="21">
    <source>
        <dbReference type="PROSITE" id="PS51385"/>
    </source>
</evidence>
<dbReference type="PROSITE" id="PS01050">
    <property type="entry name" value="YJEF_C_2"/>
    <property type="match status" value="1"/>
</dbReference>
<evidence type="ECO:0000256" key="16">
    <source>
        <dbReference type="ARBA" id="ARBA00049209"/>
    </source>
</evidence>
<evidence type="ECO:0000256" key="8">
    <source>
        <dbReference type="ARBA" id="ARBA00022857"/>
    </source>
</evidence>
<dbReference type="Pfam" id="PF03853">
    <property type="entry name" value="YjeF_N"/>
    <property type="match status" value="1"/>
</dbReference>
<evidence type="ECO:0000256" key="17">
    <source>
        <dbReference type="HAMAP-Rule" id="MF_01965"/>
    </source>
</evidence>
<comment type="cofactor">
    <cofactor evidence="18 19">
        <name>K(+)</name>
        <dbReference type="ChEBI" id="CHEBI:29103"/>
    </cofactor>
    <text evidence="18 19">Binds 1 potassium ion per subunit.</text>
</comment>
<dbReference type="HAMAP" id="MF_01965">
    <property type="entry name" value="NADHX_dehydratase"/>
    <property type="match status" value="1"/>
</dbReference>
<protein>
    <recommendedName>
        <fullName evidence="19">Bifunctional NAD(P)H-hydrate repair enzyme</fullName>
    </recommendedName>
    <alternativeName>
        <fullName evidence="19">Nicotinamide nucleotide repair protein</fullName>
    </alternativeName>
    <domain>
        <recommendedName>
            <fullName evidence="19">ADP-dependent (S)-NAD(P)H-hydrate dehydratase</fullName>
            <ecNumber evidence="19">4.2.1.136</ecNumber>
        </recommendedName>
        <alternativeName>
            <fullName evidence="19">ADP-dependent NAD(P)HX dehydratase</fullName>
        </alternativeName>
    </domain>
    <domain>
        <recommendedName>
            <fullName evidence="19">NAD(P)H-hydrate epimerase</fullName>
            <ecNumber evidence="19">5.1.99.6</ecNumber>
        </recommendedName>
    </domain>
</protein>
<feature type="binding site" evidence="18">
    <location>
        <position position="67"/>
    </location>
    <ligand>
        <name>K(+)</name>
        <dbReference type="ChEBI" id="CHEBI:29103"/>
    </ligand>
</feature>
<keyword evidence="23" id="KW-1185">Reference proteome</keyword>
<dbReference type="SUPFAM" id="SSF64153">
    <property type="entry name" value="YjeF N-terminal domain-like"/>
    <property type="match status" value="1"/>
</dbReference>
<feature type="binding site" evidence="17">
    <location>
        <position position="324"/>
    </location>
    <ligand>
        <name>(6S)-NADPHX</name>
        <dbReference type="ChEBI" id="CHEBI:64076"/>
    </ligand>
</feature>
<comment type="similarity">
    <text evidence="3 19">In the N-terminal section; belongs to the NnrE/AIBP family.</text>
</comment>
<dbReference type="GO" id="GO:0046872">
    <property type="term" value="F:metal ion binding"/>
    <property type="evidence" value="ECO:0007669"/>
    <property type="project" value="UniProtKB-UniRule"/>
</dbReference>
<dbReference type="PANTHER" id="PTHR12592:SF0">
    <property type="entry name" value="ATP-DEPENDENT (S)-NAD(P)H-HYDRATE DEHYDRATASE"/>
    <property type="match status" value="1"/>
</dbReference>
<keyword evidence="7 17" id="KW-0067">ATP-binding</keyword>
<dbReference type="EC" id="5.1.99.6" evidence="19"/>
<feature type="domain" description="YjeF N-terminal" evidence="21">
    <location>
        <begin position="18"/>
        <end position="219"/>
    </location>
</feature>
<comment type="cofactor">
    <cofactor evidence="17">
        <name>Mg(2+)</name>
        <dbReference type="ChEBI" id="CHEBI:18420"/>
    </cofactor>
</comment>
<keyword evidence="13" id="KW-0511">Multifunctional enzyme</keyword>
<gene>
    <name evidence="18" type="primary">nnrE</name>
    <name evidence="17" type="synonym">nnrD</name>
    <name evidence="22" type="ORF">SAMN02745130_02809</name>
</gene>
<keyword evidence="8 17" id="KW-0521">NADP</keyword>
<evidence type="ECO:0000256" key="4">
    <source>
        <dbReference type="ARBA" id="ARBA00009524"/>
    </source>
</evidence>
<evidence type="ECO:0000256" key="19">
    <source>
        <dbReference type="PIRNR" id="PIRNR017184"/>
    </source>
</evidence>
<keyword evidence="5 18" id="KW-0479">Metal-binding</keyword>
<dbReference type="InterPro" id="IPR030677">
    <property type="entry name" value="Nnr"/>
</dbReference>
<dbReference type="HAMAP" id="MF_01966">
    <property type="entry name" value="NADHX_epimerase"/>
    <property type="match status" value="1"/>
</dbReference>
<dbReference type="STRING" id="92487.SAMN02745130_02809"/>
<feature type="binding site" evidence="17">
    <location>
        <position position="435"/>
    </location>
    <ligand>
        <name>AMP</name>
        <dbReference type="ChEBI" id="CHEBI:456215"/>
    </ligand>
</feature>
<feature type="binding site" evidence="17">
    <location>
        <position position="264"/>
    </location>
    <ligand>
        <name>(6S)-NADPHX</name>
        <dbReference type="ChEBI" id="CHEBI:64076"/>
    </ligand>
</feature>
<dbReference type="Proteomes" id="UP000190460">
    <property type="component" value="Unassembled WGS sequence"/>
</dbReference>
<dbReference type="InterPro" id="IPR029056">
    <property type="entry name" value="Ribokinase-like"/>
</dbReference>
<name>A0A1T4XCT3_9GAMM</name>
<dbReference type="PANTHER" id="PTHR12592">
    <property type="entry name" value="ATP-DEPENDENT (S)-NAD(P)H-HYDRATE DEHYDRATASE FAMILY MEMBER"/>
    <property type="match status" value="1"/>
</dbReference>
<comment type="similarity">
    <text evidence="18">Belongs to the NnrE/AIBP family.</text>
</comment>
<evidence type="ECO:0000256" key="15">
    <source>
        <dbReference type="ARBA" id="ARBA00048238"/>
    </source>
</evidence>
<dbReference type="Gene3D" id="3.40.1190.20">
    <property type="match status" value="1"/>
</dbReference>
<feature type="binding site" evidence="17">
    <location>
        <position position="370"/>
    </location>
    <ligand>
        <name>(6S)-NADPHX</name>
        <dbReference type="ChEBI" id="CHEBI:64076"/>
    </ligand>
</feature>
<keyword evidence="6 17" id="KW-0547">Nucleotide-binding</keyword>
<dbReference type="InterPro" id="IPR017953">
    <property type="entry name" value="Carbohydrate_kinase_pred_CS"/>
</dbReference>
<evidence type="ECO:0000256" key="5">
    <source>
        <dbReference type="ARBA" id="ARBA00022723"/>
    </source>
</evidence>
<feature type="binding site" evidence="17">
    <location>
        <begin position="407"/>
        <end position="411"/>
    </location>
    <ligand>
        <name>AMP</name>
        <dbReference type="ChEBI" id="CHEBI:456215"/>
    </ligand>
</feature>
<feature type="binding site" evidence="18">
    <location>
        <position position="129"/>
    </location>
    <ligand>
        <name>K(+)</name>
        <dbReference type="ChEBI" id="CHEBI:29103"/>
    </ligand>
</feature>
<dbReference type="EMBL" id="FUYB01000015">
    <property type="protein sequence ID" value="SKA87217.1"/>
    <property type="molecule type" value="Genomic_DNA"/>
</dbReference>
<organism evidence="22 23">
    <name type="scientific">Thiothrix eikelboomii</name>
    <dbReference type="NCBI Taxonomy" id="92487"/>
    <lineage>
        <taxon>Bacteria</taxon>
        <taxon>Pseudomonadati</taxon>
        <taxon>Pseudomonadota</taxon>
        <taxon>Gammaproteobacteria</taxon>
        <taxon>Thiotrichales</taxon>
        <taxon>Thiotrichaceae</taxon>
        <taxon>Thiothrix</taxon>
    </lineage>
</organism>
<comment type="function">
    <text evidence="17">Catalyzes the dehydration of the S-form of NAD(P)HX at the expense of ADP, which is converted to AMP. Together with NAD(P)HX epimerase, which catalyzes the epimerization of the S- and R-forms, the enzyme allows the repair of both epimers of NAD(P)HX, a damaged form of NAD(P)H that is a result of enzymatic or heat-dependent hydration.</text>
</comment>
<accession>A0A1T4XCT3</accession>
<comment type="function">
    <text evidence="14 19">Bifunctional enzyme that catalyzes the epimerization of the S- and R-forms of NAD(P)HX and the dehydration of the S-form of NAD(P)HX at the expense of ADP, which is converted to AMP. This allows the repair of both epimers of NAD(P)HX, a damaged form of NAD(P)H that is a result of enzymatic or heat-dependent hydration.</text>
</comment>
<evidence type="ECO:0000256" key="9">
    <source>
        <dbReference type="ARBA" id="ARBA00022958"/>
    </source>
</evidence>
<keyword evidence="9 18" id="KW-0630">Potassium</keyword>
<comment type="similarity">
    <text evidence="4 19">In the C-terminal section; belongs to the NnrD/CARKD family.</text>
</comment>
<keyword evidence="11 18" id="KW-0413">Isomerase</keyword>
<dbReference type="PIRSF" id="PIRSF017184">
    <property type="entry name" value="Nnr"/>
    <property type="match status" value="1"/>
</dbReference>
<dbReference type="InterPro" id="IPR036652">
    <property type="entry name" value="YjeF_N_dom_sf"/>
</dbReference>
<feature type="binding site" evidence="18">
    <location>
        <begin position="133"/>
        <end position="139"/>
    </location>
    <ligand>
        <name>(6S)-NADPHX</name>
        <dbReference type="ChEBI" id="CHEBI:64076"/>
    </ligand>
</feature>
<comment type="caution">
    <text evidence="18">Lacks conserved residue(s) required for the propagation of feature annotation.</text>
</comment>
<keyword evidence="12 17" id="KW-0456">Lyase</keyword>
<evidence type="ECO:0000256" key="12">
    <source>
        <dbReference type="ARBA" id="ARBA00023239"/>
    </source>
</evidence>
<comment type="catalytic activity">
    <reaction evidence="15 17 19">
        <text>(6S)-NADHX + ADP = AMP + phosphate + NADH + H(+)</text>
        <dbReference type="Rhea" id="RHEA:32223"/>
        <dbReference type="ChEBI" id="CHEBI:15378"/>
        <dbReference type="ChEBI" id="CHEBI:43474"/>
        <dbReference type="ChEBI" id="CHEBI:57945"/>
        <dbReference type="ChEBI" id="CHEBI:64074"/>
        <dbReference type="ChEBI" id="CHEBI:456215"/>
        <dbReference type="ChEBI" id="CHEBI:456216"/>
        <dbReference type="EC" id="4.2.1.136"/>
    </reaction>
</comment>
<reference evidence="23" key="1">
    <citation type="submission" date="2017-02" db="EMBL/GenBank/DDBJ databases">
        <authorList>
            <person name="Varghese N."/>
            <person name="Submissions S."/>
        </authorList>
    </citation>
    <scope>NUCLEOTIDE SEQUENCE [LARGE SCALE GENOMIC DNA]</scope>
    <source>
        <strain evidence="23">ATCC 49788</strain>
    </source>
</reference>
<evidence type="ECO:0000313" key="22">
    <source>
        <dbReference type="EMBL" id="SKA87217.1"/>
    </source>
</evidence>
<dbReference type="FunFam" id="3.40.50.10260:FF:000003">
    <property type="entry name" value="Multifunctional fusion protein"/>
    <property type="match status" value="1"/>
</dbReference>
<dbReference type="GO" id="GO:0005524">
    <property type="term" value="F:ATP binding"/>
    <property type="evidence" value="ECO:0007669"/>
    <property type="project" value="UniProtKB-UniRule"/>
</dbReference>
<dbReference type="GO" id="GO:0052855">
    <property type="term" value="F:ADP-dependent NAD(P)H-hydrate dehydratase activity"/>
    <property type="evidence" value="ECO:0007669"/>
    <property type="project" value="UniProtKB-UniRule"/>
</dbReference>
<evidence type="ECO:0000256" key="13">
    <source>
        <dbReference type="ARBA" id="ARBA00023268"/>
    </source>
</evidence>
<dbReference type="EC" id="4.2.1.136" evidence="19"/>
<dbReference type="OrthoDB" id="9806925at2"/>
<dbReference type="PROSITE" id="PS51385">
    <property type="entry name" value="YJEF_N"/>
    <property type="match status" value="1"/>
</dbReference>
<comment type="catalytic activity">
    <reaction evidence="1 18 19">
        <text>(6R)-NADHX = (6S)-NADHX</text>
        <dbReference type="Rhea" id="RHEA:32215"/>
        <dbReference type="ChEBI" id="CHEBI:64074"/>
        <dbReference type="ChEBI" id="CHEBI:64075"/>
        <dbReference type="EC" id="5.1.99.6"/>
    </reaction>
</comment>
<evidence type="ECO:0000256" key="11">
    <source>
        <dbReference type="ARBA" id="ARBA00023235"/>
    </source>
</evidence>
<dbReference type="Gene3D" id="3.40.50.10260">
    <property type="entry name" value="YjeF N-terminal domain"/>
    <property type="match status" value="1"/>
</dbReference>
<sequence>MLLSSSSDKLPVYTIEQVRELDRLAIREYGIPGYDLMQRAAAALFAVILERYPQARSLCIVCGAGNNAGDGYVLARLAQQAAWQVQVVAVSSPATLENDAQTAYQDYVKTGGEVASFAGSLPLTDVLVDALLGTGLTRPLQERWLAAVKAINASSQPVVAVDLPSGLNGNTGQALGSAVKASLTVTFIGLKQGLLTGQARAYVGELALADLDLPMQVLQQIPTQNYTLSTGLLKSYLPKRARCAHKGKFGHVLLIGGQAGMAGAIRLAGEAALRTGSGLVSLGTDPQHAAWLNLNRPELMVHAIQASEVATHLSNKTVVGLGPGLGTSTLAQAIWAETLNTSLPLVLDADALNLLAQSPQRRTNWILTPHPAEAARLLACTTETLEQDRFAAVRALQQQYGGVIVLKGAGSLVADETAIAVCLVGNPGMATAGMGDVLTGIVTSLVGQGLSLMAAASTGVLIHALAADQAAEQGERGLLASDVIEQLRGWVNP</sequence>
<dbReference type="AlphaFoldDB" id="A0A1T4XCT3"/>
<feature type="binding site" evidence="18">
    <location>
        <position position="162"/>
    </location>
    <ligand>
        <name>(6S)-NADPHX</name>
        <dbReference type="ChEBI" id="CHEBI:64076"/>
    </ligand>
</feature>
<dbReference type="GO" id="GO:0052856">
    <property type="term" value="F:NAD(P)HX epimerase activity"/>
    <property type="evidence" value="ECO:0007669"/>
    <property type="project" value="UniProtKB-UniRule"/>
</dbReference>
<evidence type="ECO:0000313" key="23">
    <source>
        <dbReference type="Proteomes" id="UP000190460"/>
    </source>
</evidence>
<dbReference type="RefSeq" id="WP_078923258.1">
    <property type="nucleotide sequence ID" value="NZ_FUYB01000015.1"/>
</dbReference>
<dbReference type="PROSITE" id="PS51383">
    <property type="entry name" value="YJEF_C_3"/>
    <property type="match status" value="1"/>
</dbReference>
<dbReference type="GO" id="GO:0046496">
    <property type="term" value="P:nicotinamide nucleotide metabolic process"/>
    <property type="evidence" value="ECO:0007669"/>
    <property type="project" value="UniProtKB-UniRule"/>
</dbReference>
<dbReference type="GO" id="GO:0110051">
    <property type="term" value="P:metabolite repair"/>
    <property type="evidence" value="ECO:0007669"/>
    <property type="project" value="TreeGrafter"/>
</dbReference>
<proteinExistence type="inferred from homology"/>
<evidence type="ECO:0000256" key="1">
    <source>
        <dbReference type="ARBA" id="ARBA00000013"/>
    </source>
</evidence>
<comment type="subunit">
    <text evidence="17">Homotetramer.</text>
</comment>
<dbReference type="Pfam" id="PF01256">
    <property type="entry name" value="Carb_kinase"/>
    <property type="match status" value="1"/>
</dbReference>
<comment type="catalytic activity">
    <reaction evidence="16 17 19">
        <text>(6S)-NADPHX + ADP = AMP + phosphate + NADPH + H(+)</text>
        <dbReference type="Rhea" id="RHEA:32235"/>
        <dbReference type="ChEBI" id="CHEBI:15378"/>
        <dbReference type="ChEBI" id="CHEBI:43474"/>
        <dbReference type="ChEBI" id="CHEBI:57783"/>
        <dbReference type="ChEBI" id="CHEBI:64076"/>
        <dbReference type="ChEBI" id="CHEBI:456215"/>
        <dbReference type="ChEBI" id="CHEBI:456216"/>
        <dbReference type="EC" id="4.2.1.136"/>
    </reaction>
</comment>
<dbReference type="SUPFAM" id="SSF53613">
    <property type="entry name" value="Ribokinase-like"/>
    <property type="match status" value="1"/>
</dbReference>
<dbReference type="NCBIfam" id="TIGR00197">
    <property type="entry name" value="yjeF_nterm"/>
    <property type="match status" value="1"/>
</dbReference>
<comment type="similarity">
    <text evidence="17">Belongs to the NnrD/CARKD family.</text>
</comment>
<dbReference type="CDD" id="cd01171">
    <property type="entry name" value="YXKO-related"/>
    <property type="match status" value="1"/>
</dbReference>
<evidence type="ECO:0000259" key="20">
    <source>
        <dbReference type="PROSITE" id="PS51383"/>
    </source>
</evidence>
<evidence type="ECO:0000256" key="3">
    <source>
        <dbReference type="ARBA" id="ARBA00006001"/>
    </source>
</evidence>
<dbReference type="InterPro" id="IPR000631">
    <property type="entry name" value="CARKD"/>
</dbReference>
<evidence type="ECO:0000256" key="18">
    <source>
        <dbReference type="HAMAP-Rule" id="MF_01966"/>
    </source>
</evidence>